<keyword evidence="3" id="KW-1185">Reference proteome</keyword>
<feature type="region of interest" description="Disordered" evidence="1">
    <location>
        <begin position="1"/>
        <end position="25"/>
    </location>
</feature>
<organism evidence="2 3">
    <name type="scientific">Eumeta variegata</name>
    <name type="common">Bagworm moth</name>
    <name type="synonym">Eumeta japonica</name>
    <dbReference type="NCBI Taxonomy" id="151549"/>
    <lineage>
        <taxon>Eukaryota</taxon>
        <taxon>Metazoa</taxon>
        <taxon>Ecdysozoa</taxon>
        <taxon>Arthropoda</taxon>
        <taxon>Hexapoda</taxon>
        <taxon>Insecta</taxon>
        <taxon>Pterygota</taxon>
        <taxon>Neoptera</taxon>
        <taxon>Endopterygota</taxon>
        <taxon>Lepidoptera</taxon>
        <taxon>Glossata</taxon>
        <taxon>Ditrysia</taxon>
        <taxon>Tineoidea</taxon>
        <taxon>Psychidae</taxon>
        <taxon>Oiketicinae</taxon>
        <taxon>Eumeta</taxon>
    </lineage>
</organism>
<accession>A0A4C1S7Q5</accession>
<comment type="caution">
    <text evidence="2">The sequence shown here is derived from an EMBL/GenBank/DDBJ whole genome shotgun (WGS) entry which is preliminary data.</text>
</comment>
<protein>
    <submittedName>
        <fullName evidence="2">Uncharacterized protein</fullName>
    </submittedName>
</protein>
<dbReference type="AlphaFoldDB" id="A0A4C1S7Q5"/>
<evidence type="ECO:0000313" key="3">
    <source>
        <dbReference type="Proteomes" id="UP000299102"/>
    </source>
</evidence>
<reference evidence="2 3" key="1">
    <citation type="journal article" date="2019" name="Commun. Biol.">
        <title>The bagworm genome reveals a unique fibroin gene that provides high tensile strength.</title>
        <authorList>
            <person name="Kono N."/>
            <person name="Nakamura H."/>
            <person name="Ohtoshi R."/>
            <person name="Tomita M."/>
            <person name="Numata K."/>
            <person name="Arakawa K."/>
        </authorList>
    </citation>
    <scope>NUCLEOTIDE SEQUENCE [LARGE SCALE GENOMIC DNA]</scope>
</reference>
<sequence>MSPAPDMWWSWSGKSEEGRGTRGCGEKVAPLRKCWGCASRRRWRRSVKARPAPRIMNYAEAAAKPEEAAAAAKTPAPQDWYRTHLIVSI</sequence>
<dbReference type="Proteomes" id="UP000299102">
    <property type="component" value="Unassembled WGS sequence"/>
</dbReference>
<dbReference type="EMBL" id="BGZK01003183">
    <property type="protein sequence ID" value="GBO98344.1"/>
    <property type="molecule type" value="Genomic_DNA"/>
</dbReference>
<evidence type="ECO:0000313" key="2">
    <source>
        <dbReference type="EMBL" id="GBO98344.1"/>
    </source>
</evidence>
<evidence type="ECO:0000256" key="1">
    <source>
        <dbReference type="SAM" id="MobiDB-lite"/>
    </source>
</evidence>
<proteinExistence type="predicted"/>
<name>A0A4C1S7Q5_EUMVA</name>
<gene>
    <name evidence="2" type="ORF">EVAR_84203_1</name>
</gene>